<name>A0A8R7P4A0_TRIUA</name>
<dbReference type="AlphaFoldDB" id="A0A8R7P4A0"/>
<dbReference type="EnsemblPlants" id="TuG1812G0100000690.01.T01">
    <property type="protein sequence ID" value="TuG1812G0100000690.01.T01"/>
    <property type="gene ID" value="TuG1812G0100000690.01"/>
</dbReference>
<organism evidence="1 2">
    <name type="scientific">Triticum urartu</name>
    <name type="common">Red wild einkorn</name>
    <name type="synonym">Crithodium urartu</name>
    <dbReference type="NCBI Taxonomy" id="4572"/>
    <lineage>
        <taxon>Eukaryota</taxon>
        <taxon>Viridiplantae</taxon>
        <taxon>Streptophyta</taxon>
        <taxon>Embryophyta</taxon>
        <taxon>Tracheophyta</taxon>
        <taxon>Spermatophyta</taxon>
        <taxon>Magnoliopsida</taxon>
        <taxon>Liliopsida</taxon>
        <taxon>Poales</taxon>
        <taxon>Poaceae</taxon>
        <taxon>BOP clade</taxon>
        <taxon>Pooideae</taxon>
        <taxon>Triticodae</taxon>
        <taxon>Triticeae</taxon>
        <taxon>Triticinae</taxon>
        <taxon>Triticum</taxon>
    </lineage>
</organism>
<reference evidence="2" key="1">
    <citation type="journal article" date="2013" name="Nature">
        <title>Draft genome of the wheat A-genome progenitor Triticum urartu.</title>
        <authorList>
            <person name="Ling H.Q."/>
            <person name="Zhao S."/>
            <person name="Liu D."/>
            <person name="Wang J."/>
            <person name="Sun H."/>
            <person name="Zhang C."/>
            <person name="Fan H."/>
            <person name="Li D."/>
            <person name="Dong L."/>
            <person name="Tao Y."/>
            <person name="Gao C."/>
            <person name="Wu H."/>
            <person name="Li Y."/>
            <person name="Cui Y."/>
            <person name="Guo X."/>
            <person name="Zheng S."/>
            <person name="Wang B."/>
            <person name="Yu K."/>
            <person name="Liang Q."/>
            <person name="Yang W."/>
            <person name="Lou X."/>
            <person name="Chen J."/>
            <person name="Feng M."/>
            <person name="Jian J."/>
            <person name="Zhang X."/>
            <person name="Luo G."/>
            <person name="Jiang Y."/>
            <person name="Liu J."/>
            <person name="Wang Z."/>
            <person name="Sha Y."/>
            <person name="Zhang B."/>
            <person name="Wu H."/>
            <person name="Tang D."/>
            <person name="Shen Q."/>
            <person name="Xue P."/>
            <person name="Zou S."/>
            <person name="Wang X."/>
            <person name="Liu X."/>
            <person name="Wang F."/>
            <person name="Yang Y."/>
            <person name="An X."/>
            <person name="Dong Z."/>
            <person name="Zhang K."/>
            <person name="Zhang X."/>
            <person name="Luo M.C."/>
            <person name="Dvorak J."/>
            <person name="Tong Y."/>
            <person name="Wang J."/>
            <person name="Yang H."/>
            <person name="Li Z."/>
            <person name="Wang D."/>
            <person name="Zhang A."/>
            <person name="Wang J."/>
        </authorList>
    </citation>
    <scope>NUCLEOTIDE SEQUENCE</scope>
    <source>
        <strain evidence="2">cv. G1812</strain>
    </source>
</reference>
<reference evidence="1" key="2">
    <citation type="submission" date="2018-03" db="EMBL/GenBank/DDBJ databases">
        <title>The Triticum urartu genome reveals the dynamic nature of wheat genome evolution.</title>
        <authorList>
            <person name="Ling H."/>
            <person name="Ma B."/>
            <person name="Shi X."/>
            <person name="Liu H."/>
            <person name="Dong L."/>
            <person name="Sun H."/>
            <person name="Cao Y."/>
            <person name="Gao Q."/>
            <person name="Zheng S."/>
            <person name="Li Y."/>
            <person name="Yu Y."/>
            <person name="Du H."/>
            <person name="Qi M."/>
            <person name="Li Y."/>
            <person name="Yu H."/>
            <person name="Cui Y."/>
            <person name="Wang N."/>
            <person name="Chen C."/>
            <person name="Wu H."/>
            <person name="Zhao Y."/>
            <person name="Zhang J."/>
            <person name="Li Y."/>
            <person name="Zhou W."/>
            <person name="Zhang B."/>
            <person name="Hu W."/>
            <person name="Eijk M."/>
            <person name="Tang J."/>
            <person name="Witsenboer H."/>
            <person name="Zhao S."/>
            <person name="Li Z."/>
            <person name="Zhang A."/>
            <person name="Wang D."/>
            <person name="Liang C."/>
        </authorList>
    </citation>
    <scope>NUCLEOTIDE SEQUENCE [LARGE SCALE GENOMIC DNA]</scope>
    <source>
        <strain evidence="1">cv. G1812</strain>
    </source>
</reference>
<proteinExistence type="predicted"/>
<dbReference type="Gramene" id="TuG1812G0100000690.01.T01">
    <property type="protein sequence ID" value="TuG1812G0100000690.01.T01"/>
    <property type="gene ID" value="TuG1812G0100000690.01"/>
</dbReference>
<dbReference type="Proteomes" id="UP000015106">
    <property type="component" value="Chromosome 1"/>
</dbReference>
<evidence type="ECO:0000313" key="2">
    <source>
        <dbReference type="Proteomes" id="UP000015106"/>
    </source>
</evidence>
<evidence type="ECO:0000313" key="1">
    <source>
        <dbReference type="EnsemblPlants" id="TuG1812G0100000690.01.T01"/>
    </source>
</evidence>
<sequence length="60" mass="6836">SSSTTTATAWACCQLRPARTSTTTGFDSYTNVIKKSFTLKVRVMIVRRSKLNNRRNLPIW</sequence>
<protein>
    <submittedName>
        <fullName evidence="1">Uncharacterized protein</fullName>
    </submittedName>
</protein>
<reference evidence="1" key="3">
    <citation type="submission" date="2022-06" db="UniProtKB">
        <authorList>
            <consortium name="EnsemblPlants"/>
        </authorList>
    </citation>
    <scope>IDENTIFICATION</scope>
</reference>
<accession>A0A8R7P4A0</accession>
<keyword evidence="2" id="KW-1185">Reference proteome</keyword>